<dbReference type="EMBL" id="CP003466">
    <property type="protein sequence ID" value="AFT69565.1"/>
    <property type="molecule type" value="Genomic_DNA"/>
</dbReference>
<dbReference type="Proteomes" id="UP000006286">
    <property type="component" value="Chromosome"/>
</dbReference>
<evidence type="ECO:0000313" key="2">
    <source>
        <dbReference type="Proteomes" id="UP000006286"/>
    </source>
</evidence>
<dbReference type="KEGG" id="adi:B5T_01282"/>
<name>K0CAN0_ALCDB</name>
<dbReference type="STRING" id="930169.B5T_01282"/>
<dbReference type="AlphaFoldDB" id="K0CAN0"/>
<evidence type="ECO:0008006" key="3">
    <source>
        <dbReference type="Google" id="ProtNLM"/>
    </source>
</evidence>
<sequence length="93" mass="9757">MNDDIAKLPPDVREKVLQSREAFRIASEIADAIRSASPDIEDLSVAYSKGIVSVSGVSKSPEARGEVAGIALQYPLVTGADVDIASAFGNELP</sequence>
<evidence type="ECO:0000313" key="1">
    <source>
        <dbReference type="EMBL" id="AFT69565.1"/>
    </source>
</evidence>
<dbReference type="HOGENOM" id="CLU_2393343_0_0_6"/>
<organism evidence="1 2">
    <name type="scientific">Alcanivorax dieselolei (strain DSM 16502 / CGMCC 1.3690 / MCCC 1A00001 / B-5)</name>
    <name type="common">Alloalcanivorax dieselolei</name>
    <dbReference type="NCBI Taxonomy" id="930169"/>
    <lineage>
        <taxon>Bacteria</taxon>
        <taxon>Pseudomonadati</taxon>
        <taxon>Pseudomonadota</taxon>
        <taxon>Gammaproteobacteria</taxon>
        <taxon>Oceanospirillales</taxon>
        <taxon>Alcanivoracaceae</taxon>
        <taxon>Alloalcanivorax</taxon>
    </lineage>
</organism>
<reference evidence="1 2" key="1">
    <citation type="journal article" date="2012" name="J. Bacteriol.">
        <title>Complete genome sequence of Alcanivorax dieselolei type strain B5.</title>
        <authorList>
            <person name="Lai Q."/>
            <person name="Li W."/>
            <person name="Shao Z."/>
        </authorList>
    </citation>
    <scope>NUCLEOTIDE SEQUENCE [LARGE SCALE GENOMIC DNA]</scope>
    <source>
        <strain evidence="2">DSM 16502 / CGMCC 1.3690 / B-5</strain>
    </source>
</reference>
<gene>
    <name evidence="1" type="ordered locus">B5T_01282</name>
</gene>
<dbReference type="RefSeq" id="WP_014993643.1">
    <property type="nucleotide sequence ID" value="NC_018691.1"/>
</dbReference>
<proteinExistence type="predicted"/>
<keyword evidence="2" id="KW-1185">Reference proteome</keyword>
<protein>
    <recommendedName>
        <fullName evidence="3">BON domain-containing protein</fullName>
    </recommendedName>
</protein>
<accession>K0CAN0</accession>